<gene>
    <name evidence="3" type="ORF">TICRE_15740</name>
</gene>
<evidence type="ECO:0000259" key="2">
    <source>
        <dbReference type="Pfam" id="PF14285"/>
    </source>
</evidence>
<dbReference type="Pfam" id="PF14285">
    <property type="entry name" value="DUF4367"/>
    <property type="match status" value="1"/>
</dbReference>
<evidence type="ECO:0000313" key="4">
    <source>
        <dbReference type="Proteomes" id="UP000186112"/>
    </source>
</evidence>
<proteinExistence type="predicted"/>
<dbReference type="InterPro" id="IPR025377">
    <property type="entry name" value="DUF4367"/>
</dbReference>
<keyword evidence="1" id="KW-0472">Membrane</keyword>
<dbReference type="AlphaFoldDB" id="A0A1U7M592"/>
<accession>A0A1U7M592</accession>
<protein>
    <recommendedName>
        <fullName evidence="2">DUF4367 domain-containing protein</fullName>
    </recommendedName>
</protein>
<keyword evidence="4" id="KW-1185">Reference proteome</keyword>
<dbReference type="OrthoDB" id="1711094at2"/>
<comment type="caution">
    <text evidence="3">The sequence shown here is derived from an EMBL/GenBank/DDBJ whole genome shotgun (WGS) entry which is preliminary data.</text>
</comment>
<evidence type="ECO:0000256" key="1">
    <source>
        <dbReference type="SAM" id="Phobius"/>
    </source>
</evidence>
<reference evidence="3 4" key="1">
    <citation type="submission" date="2016-02" db="EMBL/GenBank/DDBJ databases">
        <title>Genome sequence of Tissierella creatinophila DSM 6911.</title>
        <authorList>
            <person name="Poehlein A."/>
            <person name="Daniel R."/>
        </authorList>
    </citation>
    <scope>NUCLEOTIDE SEQUENCE [LARGE SCALE GENOMIC DNA]</scope>
    <source>
        <strain evidence="3 4">DSM 6911</strain>
    </source>
</reference>
<dbReference type="EMBL" id="LTDM01000027">
    <property type="protein sequence ID" value="OLS02456.1"/>
    <property type="molecule type" value="Genomic_DNA"/>
</dbReference>
<dbReference type="Proteomes" id="UP000186112">
    <property type="component" value="Unassembled WGS sequence"/>
</dbReference>
<dbReference type="RefSeq" id="WP_075726840.1">
    <property type="nucleotide sequence ID" value="NZ_LTDM01000027.1"/>
</dbReference>
<organism evidence="3 4">
    <name type="scientific">Tissierella creatinophila DSM 6911</name>
    <dbReference type="NCBI Taxonomy" id="1123403"/>
    <lineage>
        <taxon>Bacteria</taxon>
        <taxon>Bacillati</taxon>
        <taxon>Bacillota</taxon>
        <taxon>Tissierellia</taxon>
        <taxon>Tissierellales</taxon>
        <taxon>Tissierellaceae</taxon>
        <taxon>Tissierella</taxon>
    </lineage>
</organism>
<feature type="domain" description="DUF4367" evidence="2">
    <location>
        <begin position="101"/>
        <end position="203"/>
    </location>
</feature>
<name>A0A1U7M592_TISCR</name>
<sequence length="212" mass="24907">MLDSFPKEEELSHKFSKAFEKKMNKLIKGEKRTPFMRSVIVYGKRAAAIVLIVLSITFVTTMSVEAYRVKFFEVITKVWEEFTSITFKSEEEVIDRKLVAINPEYIPEGFSILEETLSDYVNKIIYVNMIDEEIIYEQRLISDGEIIFDTEGIEIKTMDIENETISFFTNKGVSQIYWNDDLYMYRFSSTIDMEEIIKMTKSILKNNKNILN</sequence>
<keyword evidence="1" id="KW-1133">Transmembrane helix</keyword>
<feature type="transmembrane region" description="Helical" evidence="1">
    <location>
        <begin position="46"/>
        <end position="67"/>
    </location>
</feature>
<keyword evidence="1" id="KW-0812">Transmembrane</keyword>
<evidence type="ECO:0000313" key="3">
    <source>
        <dbReference type="EMBL" id="OLS02456.1"/>
    </source>
</evidence>